<dbReference type="EMBL" id="AYKW01000034">
    <property type="protein sequence ID" value="PIL27605.1"/>
    <property type="molecule type" value="Genomic_DNA"/>
</dbReference>
<accession>A0A2G8S1H3</accession>
<name>A0A2G8S1H3_9APHY</name>
<dbReference type="AlphaFoldDB" id="A0A2G8S1H3"/>
<protein>
    <submittedName>
        <fullName evidence="2">Uncharacterized protein</fullName>
    </submittedName>
</protein>
<dbReference type="OrthoDB" id="3070249at2759"/>
<comment type="caution">
    <text evidence="2">The sequence shown here is derived from an EMBL/GenBank/DDBJ whole genome shotgun (WGS) entry which is preliminary data.</text>
</comment>
<organism evidence="2 3">
    <name type="scientific">Ganoderma sinense ZZ0214-1</name>
    <dbReference type="NCBI Taxonomy" id="1077348"/>
    <lineage>
        <taxon>Eukaryota</taxon>
        <taxon>Fungi</taxon>
        <taxon>Dikarya</taxon>
        <taxon>Basidiomycota</taxon>
        <taxon>Agaricomycotina</taxon>
        <taxon>Agaricomycetes</taxon>
        <taxon>Polyporales</taxon>
        <taxon>Polyporaceae</taxon>
        <taxon>Ganoderma</taxon>
    </lineage>
</organism>
<sequence length="138" mass="15236">MSSYYREHVSYPNVTAGPYPPHIVAALDNVANNITNTHHDDGSPKRCSVKGCSSSLSPDYPHKMCEECRGRHRVYAMTKRAKRKMEKALLNGSAQNGQPVAWMPPDDSAQVEKEHPGQPPEPVAGPSRPFEVILRSVS</sequence>
<keyword evidence="3" id="KW-1185">Reference proteome</keyword>
<gene>
    <name evidence="2" type="ORF">GSI_10756</name>
</gene>
<reference evidence="2 3" key="1">
    <citation type="journal article" date="2015" name="Sci. Rep.">
        <title>Chromosome-level genome map provides insights into diverse defense mechanisms in the medicinal fungus Ganoderma sinense.</title>
        <authorList>
            <person name="Zhu Y."/>
            <person name="Xu J."/>
            <person name="Sun C."/>
            <person name="Zhou S."/>
            <person name="Xu H."/>
            <person name="Nelson D.R."/>
            <person name="Qian J."/>
            <person name="Song J."/>
            <person name="Luo H."/>
            <person name="Xiang L."/>
            <person name="Li Y."/>
            <person name="Xu Z."/>
            <person name="Ji A."/>
            <person name="Wang L."/>
            <person name="Lu S."/>
            <person name="Hayward A."/>
            <person name="Sun W."/>
            <person name="Li X."/>
            <person name="Schwartz D.C."/>
            <person name="Wang Y."/>
            <person name="Chen S."/>
        </authorList>
    </citation>
    <scope>NUCLEOTIDE SEQUENCE [LARGE SCALE GENOMIC DNA]</scope>
    <source>
        <strain evidence="2 3">ZZ0214-1</strain>
    </source>
</reference>
<evidence type="ECO:0000313" key="2">
    <source>
        <dbReference type="EMBL" id="PIL27605.1"/>
    </source>
</evidence>
<evidence type="ECO:0000256" key="1">
    <source>
        <dbReference type="SAM" id="MobiDB-lite"/>
    </source>
</evidence>
<evidence type="ECO:0000313" key="3">
    <source>
        <dbReference type="Proteomes" id="UP000230002"/>
    </source>
</evidence>
<feature type="region of interest" description="Disordered" evidence="1">
    <location>
        <begin position="91"/>
        <end position="138"/>
    </location>
</feature>
<proteinExistence type="predicted"/>
<dbReference type="Proteomes" id="UP000230002">
    <property type="component" value="Unassembled WGS sequence"/>
</dbReference>
<dbReference type="STRING" id="1077348.A0A2G8S1H3"/>